<protein>
    <submittedName>
        <fullName evidence="1">Uncharacterized protein</fullName>
    </submittedName>
</protein>
<gene>
    <name evidence="1" type="ORF">MM236_12670</name>
</gene>
<dbReference type="Proteomes" id="UP001165488">
    <property type="component" value="Unassembled WGS sequence"/>
</dbReference>
<comment type="caution">
    <text evidence="1">The sequence shown here is derived from an EMBL/GenBank/DDBJ whole genome shotgun (WGS) entry which is preliminary data.</text>
</comment>
<sequence>MRYIKIRGYKKKISKIQEWINENLELDTKFLNERKYMYTKVYVDPWDSLTLTESHIPEPKGKAKMEIIKGLEKIYDNWKTKLEKLNRPYYLKIWLYEPRVSKSQVVCAIDDRINHYENIFEAAEFKKNNSSFLSQLSQEFKWEPKVDEEPYWKSDLLWSIEQYKKNEAYFWDRRLLEKLENGSFRNQEIQNSNGNKDIIYFIPKGKLWVGSK</sequence>
<name>A0ABS9UQZ4_9BACT</name>
<evidence type="ECO:0000313" key="2">
    <source>
        <dbReference type="Proteomes" id="UP001165488"/>
    </source>
</evidence>
<proteinExistence type="predicted"/>
<accession>A0ABS9UQZ4</accession>
<evidence type="ECO:0000313" key="1">
    <source>
        <dbReference type="EMBL" id="MCH7398850.1"/>
    </source>
</evidence>
<organism evidence="1 2">
    <name type="scientific">Belliella calami</name>
    <dbReference type="NCBI Taxonomy" id="2923436"/>
    <lineage>
        <taxon>Bacteria</taxon>
        <taxon>Pseudomonadati</taxon>
        <taxon>Bacteroidota</taxon>
        <taxon>Cytophagia</taxon>
        <taxon>Cytophagales</taxon>
        <taxon>Cyclobacteriaceae</taxon>
        <taxon>Belliella</taxon>
    </lineage>
</organism>
<reference evidence="1" key="1">
    <citation type="submission" date="2022-03" db="EMBL/GenBank/DDBJ databases">
        <title>De novo assembled genomes of Belliella spp. (Cyclobacteriaceae) strains.</title>
        <authorList>
            <person name="Szabo A."/>
            <person name="Korponai K."/>
            <person name="Felfoldi T."/>
        </authorList>
    </citation>
    <scope>NUCLEOTIDE SEQUENCE</scope>
    <source>
        <strain evidence="1">DSM 107340</strain>
    </source>
</reference>
<keyword evidence="2" id="KW-1185">Reference proteome</keyword>
<dbReference type="EMBL" id="JAKZGS010000010">
    <property type="protein sequence ID" value="MCH7398850.1"/>
    <property type="molecule type" value="Genomic_DNA"/>
</dbReference>
<dbReference type="RefSeq" id="WP_241275351.1">
    <property type="nucleotide sequence ID" value="NZ_JAKZGS010000010.1"/>
</dbReference>